<dbReference type="EMBL" id="LAZR01025386">
    <property type="protein sequence ID" value="KKL72070.1"/>
    <property type="molecule type" value="Genomic_DNA"/>
</dbReference>
<evidence type="ECO:0000313" key="2">
    <source>
        <dbReference type="EMBL" id="KKL72070.1"/>
    </source>
</evidence>
<proteinExistence type="predicted"/>
<feature type="transmembrane region" description="Helical" evidence="1">
    <location>
        <begin position="632"/>
        <end position="657"/>
    </location>
</feature>
<keyword evidence="1" id="KW-0472">Membrane</keyword>
<reference evidence="2" key="1">
    <citation type="journal article" date="2015" name="Nature">
        <title>Complex archaea that bridge the gap between prokaryotes and eukaryotes.</title>
        <authorList>
            <person name="Spang A."/>
            <person name="Saw J.H."/>
            <person name="Jorgensen S.L."/>
            <person name="Zaremba-Niedzwiedzka K."/>
            <person name="Martijn J."/>
            <person name="Lind A.E."/>
            <person name="van Eijk R."/>
            <person name="Schleper C."/>
            <person name="Guy L."/>
            <person name="Ettema T.J."/>
        </authorList>
    </citation>
    <scope>NUCLEOTIDE SEQUENCE</scope>
</reference>
<protein>
    <submittedName>
        <fullName evidence="2">Uncharacterized protein</fullName>
    </submittedName>
</protein>
<sequence length="687" mass="76140">LLGIVLVFLIFISFIPLPTKSNTKQEEKISSSALETYEKQWIENNGFSNQDSWFYTKGLQGDNLSINADISNNQANFKVLGETRAFNSLYGVPNSPTSLGWSEFNNSGFLLPDSSGINSEGVFASHSWSEGPNQFPSVHWRKNVSMPDNMLDYSITSVSVNAIFNASVNANVDAAADSASVQYYAIGDFVRFYVQISDIDYKNSYTVALNKTVYLGQDTGTSVLNITDTLIESYDQSIMITALNSAFEKDPDHSNFTITLGIDIYSEDNWQGGDTDTFNSLMIKICNFSFTYEKKIEQFTSVSWNQISNQINTSYQVNNATLSFDYKIDQLWPTVLSPFSEIRILINDNIHSETVRLSSATISFQEAKSGGFDISDLILKGVNITLSIQLFIADTFGLGNNLTISIDNVFLNLTYTRTVPDYETQISLVLNGEDKTSDPFIEVPLGEDVNITVKFSDNFGIHLGGANIQLIGPGFIENFIENIVLDQYSVIINSTEKLIMGINLLTVEAQLTNFQTKIINPSISVRKINAKIITVTGLNTINIETGSSASLAILINNTDFGGYIKGVGVLYSGDLGNGVLTDLDNDGIFNSTIRNVAEGSYTITFTAIGSDNYDFQSFQLTINAITPDTPDWLWLILLLTGGIVGIVSVFGLYQFYFKFPPLVRKIRKLKKRINKGKKTKPILVRNR</sequence>
<accession>A0A0F9GRL6</accession>
<dbReference type="AlphaFoldDB" id="A0A0F9GRL6"/>
<comment type="caution">
    <text evidence="2">The sequence shown here is derived from an EMBL/GenBank/DDBJ whole genome shotgun (WGS) entry which is preliminary data.</text>
</comment>
<organism evidence="2">
    <name type="scientific">marine sediment metagenome</name>
    <dbReference type="NCBI Taxonomy" id="412755"/>
    <lineage>
        <taxon>unclassified sequences</taxon>
        <taxon>metagenomes</taxon>
        <taxon>ecological metagenomes</taxon>
    </lineage>
</organism>
<gene>
    <name evidence="2" type="ORF">LCGC14_2088590</name>
</gene>
<keyword evidence="1" id="KW-1133">Transmembrane helix</keyword>
<name>A0A0F9GRL6_9ZZZZ</name>
<feature type="non-terminal residue" evidence="2">
    <location>
        <position position="1"/>
    </location>
</feature>
<keyword evidence="1" id="KW-0812">Transmembrane</keyword>
<evidence type="ECO:0000256" key="1">
    <source>
        <dbReference type="SAM" id="Phobius"/>
    </source>
</evidence>
<feature type="non-terminal residue" evidence="2">
    <location>
        <position position="687"/>
    </location>
</feature>